<dbReference type="PATRIC" id="fig|1232683.4.peg.2905"/>
<keyword evidence="1" id="KW-0812">Transmembrane</keyword>
<accession>A0A081FWE0</accession>
<dbReference type="Proteomes" id="UP000028252">
    <property type="component" value="Unassembled WGS sequence"/>
</dbReference>
<keyword evidence="1" id="KW-0472">Membrane</keyword>
<dbReference type="STRING" id="1232683.ADIMK_2954"/>
<reference evidence="2 3" key="1">
    <citation type="submission" date="2014-04" db="EMBL/GenBank/DDBJ databases">
        <title>Marinobacterium kochiensis sp. nov., isolated from sediment sample collected from Kochi backwaters in Kerala, India.</title>
        <authorList>
            <person name="Singh A."/>
            <person name="Pinnaka A.K."/>
        </authorList>
    </citation>
    <scope>NUCLEOTIDE SEQUENCE [LARGE SCALE GENOMIC DNA]</scope>
    <source>
        <strain evidence="2 3">AK27</strain>
    </source>
</reference>
<dbReference type="AlphaFoldDB" id="A0A081FWE0"/>
<name>A0A081FWE0_9GAMM</name>
<protein>
    <submittedName>
        <fullName evidence="2">Uncharacterized protein</fullName>
    </submittedName>
</protein>
<gene>
    <name evidence="2" type="ORF">ADIMK_2954</name>
</gene>
<evidence type="ECO:0000313" key="3">
    <source>
        <dbReference type="Proteomes" id="UP000028252"/>
    </source>
</evidence>
<dbReference type="OrthoDB" id="5917490at2"/>
<keyword evidence="1" id="KW-1133">Transmembrane helix</keyword>
<evidence type="ECO:0000313" key="2">
    <source>
        <dbReference type="EMBL" id="KEA62845.1"/>
    </source>
</evidence>
<evidence type="ECO:0000256" key="1">
    <source>
        <dbReference type="SAM" id="Phobius"/>
    </source>
</evidence>
<dbReference type="eggNOG" id="ENOG5032KMB">
    <property type="taxonomic scope" value="Bacteria"/>
</dbReference>
<organism evidence="2 3">
    <name type="scientific">Marinobacterium lacunae</name>
    <dbReference type="NCBI Taxonomy" id="1232683"/>
    <lineage>
        <taxon>Bacteria</taxon>
        <taxon>Pseudomonadati</taxon>
        <taxon>Pseudomonadota</taxon>
        <taxon>Gammaproteobacteria</taxon>
        <taxon>Oceanospirillales</taxon>
        <taxon>Oceanospirillaceae</taxon>
        <taxon>Marinobacterium</taxon>
    </lineage>
</organism>
<dbReference type="RefSeq" id="WP_036189865.1">
    <property type="nucleotide sequence ID" value="NZ_JMQN01000045.1"/>
</dbReference>
<dbReference type="EMBL" id="JMQN01000045">
    <property type="protein sequence ID" value="KEA62845.1"/>
    <property type="molecule type" value="Genomic_DNA"/>
</dbReference>
<feature type="transmembrane region" description="Helical" evidence="1">
    <location>
        <begin position="12"/>
        <end position="32"/>
    </location>
</feature>
<keyword evidence="3" id="KW-1185">Reference proteome</keyword>
<sequence>MNSSTDAHTAPWMRLLLIAALIAILIATTLYLPTWITPASPQGITLTPPTCDLNNGPCRLKQEGIALEFALTPTPIQSLATLNAQLDIQGTDIERATLSLEGRDMYMGLNQTELTATGNGNRWLGSTELAVCTTGRMVWRARLTLESKDRVYSTWFDFEAK</sequence>
<comment type="caution">
    <text evidence="2">The sequence shown here is derived from an EMBL/GenBank/DDBJ whole genome shotgun (WGS) entry which is preliminary data.</text>
</comment>
<proteinExistence type="predicted"/>